<keyword evidence="1" id="KW-0472">Membrane</keyword>
<proteinExistence type="predicted"/>
<dbReference type="AlphaFoldDB" id="A0A0E9T1B3"/>
<dbReference type="EMBL" id="GBXM01061206">
    <property type="protein sequence ID" value="JAH47371.1"/>
    <property type="molecule type" value="Transcribed_RNA"/>
</dbReference>
<name>A0A0E9T1B3_ANGAN</name>
<accession>A0A0E9T1B3</accession>
<protein>
    <submittedName>
        <fullName evidence="2">Uncharacterized protein</fullName>
    </submittedName>
</protein>
<keyword evidence="1" id="KW-1133">Transmembrane helix</keyword>
<reference evidence="2" key="1">
    <citation type="submission" date="2014-11" db="EMBL/GenBank/DDBJ databases">
        <authorList>
            <person name="Amaro Gonzalez C."/>
        </authorList>
    </citation>
    <scope>NUCLEOTIDE SEQUENCE</scope>
</reference>
<reference evidence="2" key="2">
    <citation type="journal article" date="2015" name="Fish Shellfish Immunol.">
        <title>Early steps in the European eel (Anguilla anguilla)-Vibrio vulnificus interaction in the gills: Role of the RtxA13 toxin.</title>
        <authorList>
            <person name="Callol A."/>
            <person name="Pajuelo D."/>
            <person name="Ebbesson L."/>
            <person name="Teles M."/>
            <person name="MacKenzie S."/>
            <person name="Amaro C."/>
        </authorList>
    </citation>
    <scope>NUCLEOTIDE SEQUENCE</scope>
</reference>
<evidence type="ECO:0000256" key="1">
    <source>
        <dbReference type="SAM" id="Phobius"/>
    </source>
</evidence>
<evidence type="ECO:0000313" key="2">
    <source>
        <dbReference type="EMBL" id="JAH47371.1"/>
    </source>
</evidence>
<organism evidence="2">
    <name type="scientific">Anguilla anguilla</name>
    <name type="common">European freshwater eel</name>
    <name type="synonym">Muraena anguilla</name>
    <dbReference type="NCBI Taxonomy" id="7936"/>
    <lineage>
        <taxon>Eukaryota</taxon>
        <taxon>Metazoa</taxon>
        <taxon>Chordata</taxon>
        <taxon>Craniata</taxon>
        <taxon>Vertebrata</taxon>
        <taxon>Euteleostomi</taxon>
        <taxon>Actinopterygii</taxon>
        <taxon>Neopterygii</taxon>
        <taxon>Teleostei</taxon>
        <taxon>Anguilliformes</taxon>
        <taxon>Anguillidae</taxon>
        <taxon>Anguilla</taxon>
    </lineage>
</organism>
<sequence length="32" mass="3902">MYISGDGERMYRNLRITFPHFIVICFFLAQYV</sequence>
<feature type="transmembrane region" description="Helical" evidence="1">
    <location>
        <begin position="12"/>
        <end position="31"/>
    </location>
</feature>
<keyword evidence="1" id="KW-0812">Transmembrane</keyword>